<keyword evidence="3" id="KW-1185">Reference proteome</keyword>
<sequence length="158" mass="16777">MTDTKITRSTAHQSTSPRREDDADRGPELDSADQEAVRRSTHPGGAQPYTDGDADTHRGPTSAQVWEIADLLVGAGVTLPLDTLAVIADARSSWQDDLGGKAAASQYRHCAHHLRQAAGLLARSKHSADEEERDAAAALASAYIEAAATHAREADLTI</sequence>
<feature type="region of interest" description="Disordered" evidence="1">
    <location>
        <begin position="1"/>
        <end position="61"/>
    </location>
</feature>
<evidence type="ECO:0000256" key="1">
    <source>
        <dbReference type="SAM" id="MobiDB-lite"/>
    </source>
</evidence>
<accession>A0ABT6AF44</accession>
<dbReference type="RefSeq" id="WP_276112797.1">
    <property type="nucleotide sequence ID" value="NZ_JARJBB010000058.1"/>
</dbReference>
<dbReference type="Proteomes" id="UP001221150">
    <property type="component" value="Unassembled WGS sequence"/>
</dbReference>
<reference evidence="2 3" key="1">
    <citation type="submission" date="2023-03" db="EMBL/GenBank/DDBJ databases">
        <title>Draft genome sequence of Streptomyces sp. K1PA1 isolated from peat swamp forest in Thailand.</title>
        <authorList>
            <person name="Klaysubun C."/>
            <person name="Duangmal K."/>
        </authorList>
    </citation>
    <scope>NUCLEOTIDE SEQUENCE [LARGE SCALE GENOMIC DNA]</scope>
    <source>
        <strain evidence="2 3">K1PA1</strain>
    </source>
</reference>
<feature type="compositionally biased region" description="Polar residues" evidence="1">
    <location>
        <begin position="1"/>
        <end position="16"/>
    </location>
</feature>
<comment type="caution">
    <text evidence="2">The sequence shown here is derived from an EMBL/GenBank/DDBJ whole genome shotgun (WGS) entry which is preliminary data.</text>
</comment>
<feature type="compositionally biased region" description="Basic and acidic residues" evidence="1">
    <location>
        <begin position="17"/>
        <end position="28"/>
    </location>
</feature>
<gene>
    <name evidence="2" type="ORF">P3H78_32600</name>
</gene>
<evidence type="ECO:0000313" key="2">
    <source>
        <dbReference type="EMBL" id="MDF3303264.1"/>
    </source>
</evidence>
<evidence type="ECO:0000313" key="3">
    <source>
        <dbReference type="Proteomes" id="UP001221150"/>
    </source>
</evidence>
<name>A0ABT6AF44_9ACTN</name>
<protein>
    <submittedName>
        <fullName evidence="2">Uncharacterized protein</fullName>
    </submittedName>
</protein>
<proteinExistence type="predicted"/>
<organism evidence="2 3">
    <name type="scientific">Streptomyces tropicalis</name>
    <dbReference type="NCBI Taxonomy" id="3034234"/>
    <lineage>
        <taxon>Bacteria</taxon>
        <taxon>Bacillati</taxon>
        <taxon>Actinomycetota</taxon>
        <taxon>Actinomycetes</taxon>
        <taxon>Kitasatosporales</taxon>
        <taxon>Streptomycetaceae</taxon>
        <taxon>Streptomyces</taxon>
    </lineage>
</organism>
<dbReference type="EMBL" id="JARJBB010000058">
    <property type="protein sequence ID" value="MDF3303264.1"/>
    <property type="molecule type" value="Genomic_DNA"/>
</dbReference>